<evidence type="ECO:0000256" key="5">
    <source>
        <dbReference type="PIRSR" id="PIRSR617867-1"/>
    </source>
</evidence>
<evidence type="ECO:0000256" key="2">
    <source>
        <dbReference type="ARBA" id="ARBA00013064"/>
    </source>
</evidence>
<dbReference type="InterPro" id="IPR050438">
    <property type="entry name" value="LMW_PTPase"/>
</dbReference>
<dbReference type="EC" id="3.1.3.48" evidence="2"/>
<name>A0A395JLU7_9GAMM</name>
<dbReference type="EMBL" id="QNRT01000002">
    <property type="protein sequence ID" value="RBP50827.1"/>
    <property type="molecule type" value="Genomic_DNA"/>
</dbReference>
<evidence type="ECO:0000313" key="7">
    <source>
        <dbReference type="EMBL" id="RBP50827.1"/>
    </source>
</evidence>
<dbReference type="SMART" id="SM00226">
    <property type="entry name" value="LMWPc"/>
    <property type="match status" value="1"/>
</dbReference>
<dbReference type="GO" id="GO:0004725">
    <property type="term" value="F:protein tyrosine phosphatase activity"/>
    <property type="evidence" value="ECO:0007669"/>
    <property type="project" value="UniProtKB-EC"/>
</dbReference>
<dbReference type="OrthoDB" id="9784339at2"/>
<dbReference type="Gene3D" id="3.40.50.2300">
    <property type="match status" value="1"/>
</dbReference>
<dbReference type="RefSeq" id="WP_113953646.1">
    <property type="nucleotide sequence ID" value="NZ_QNRT01000002.1"/>
</dbReference>
<dbReference type="SUPFAM" id="SSF52788">
    <property type="entry name" value="Phosphotyrosine protein phosphatases I"/>
    <property type="match status" value="1"/>
</dbReference>
<evidence type="ECO:0000256" key="4">
    <source>
        <dbReference type="ARBA" id="ARBA00022912"/>
    </source>
</evidence>
<comment type="similarity">
    <text evidence="1">Belongs to the low molecular weight phosphotyrosine protein phosphatase family.</text>
</comment>
<keyword evidence="4" id="KW-0904">Protein phosphatase</keyword>
<evidence type="ECO:0000256" key="1">
    <source>
        <dbReference type="ARBA" id="ARBA00011063"/>
    </source>
</evidence>
<evidence type="ECO:0000313" key="8">
    <source>
        <dbReference type="Proteomes" id="UP000253083"/>
    </source>
</evidence>
<evidence type="ECO:0000256" key="3">
    <source>
        <dbReference type="ARBA" id="ARBA00022801"/>
    </source>
</evidence>
<dbReference type="Proteomes" id="UP000253083">
    <property type="component" value="Unassembled WGS sequence"/>
</dbReference>
<gene>
    <name evidence="7" type="ORF">DFR28_102243</name>
</gene>
<feature type="domain" description="Phosphotyrosine protein phosphatase I" evidence="6">
    <location>
        <begin position="4"/>
        <end position="156"/>
    </location>
</feature>
<organism evidence="7 8">
    <name type="scientific">Arenicella xantha</name>
    <dbReference type="NCBI Taxonomy" id="644221"/>
    <lineage>
        <taxon>Bacteria</taxon>
        <taxon>Pseudomonadati</taxon>
        <taxon>Pseudomonadota</taxon>
        <taxon>Gammaproteobacteria</taxon>
        <taxon>Arenicellales</taxon>
        <taxon>Arenicellaceae</taxon>
        <taxon>Arenicella</taxon>
    </lineage>
</organism>
<dbReference type="Pfam" id="PF01451">
    <property type="entry name" value="LMWPc"/>
    <property type="match status" value="1"/>
</dbReference>
<sequence>MAMTKILFVCMGNICRSPTAHGVMQAKVTERGLAKRFHIESAGTHAYHVGEKSDPRSRQAAAQRGVDMEFIRAQKISILDYDEYDYILAMDHDNLELVNYYAPQGHQAEVALFLSYANQAGLIDELVVPDPYYGGESGFEQVFDLVDKGCDALLEHILDA</sequence>
<dbReference type="CDD" id="cd16343">
    <property type="entry name" value="LMWPTP"/>
    <property type="match status" value="1"/>
</dbReference>
<dbReference type="InParanoid" id="A0A395JLU7"/>
<dbReference type="PANTHER" id="PTHR11717">
    <property type="entry name" value="LOW MOLECULAR WEIGHT PROTEIN TYROSINE PHOSPHATASE"/>
    <property type="match status" value="1"/>
</dbReference>
<accession>A0A395JLU7</accession>
<dbReference type="InterPro" id="IPR023485">
    <property type="entry name" value="Ptyr_pPase"/>
</dbReference>
<proteinExistence type="inferred from homology"/>
<dbReference type="InterPro" id="IPR036196">
    <property type="entry name" value="Ptyr_pPase_sf"/>
</dbReference>
<protein>
    <recommendedName>
        <fullName evidence="2">protein-tyrosine-phosphatase</fullName>
        <ecNumber evidence="2">3.1.3.48</ecNumber>
    </recommendedName>
</protein>
<keyword evidence="8" id="KW-1185">Reference proteome</keyword>
<evidence type="ECO:0000259" key="6">
    <source>
        <dbReference type="SMART" id="SM00226"/>
    </source>
</evidence>
<dbReference type="PRINTS" id="PR00719">
    <property type="entry name" value="LMWPTPASE"/>
</dbReference>
<feature type="active site" evidence="5">
    <location>
        <position position="16"/>
    </location>
</feature>
<feature type="active site" description="Proton donor" evidence="5">
    <location>
        <position position="130"/>
    </location>
</feature>
<comment type="caution">
    <text evidence="7">The sequence shown here is derived from an EMBL/GenBank/DDBJ whole genome shotgun (WGS) entry which is preliminary data.</text>
</comment>
<dbReference type="FunCoup" id="A0A395JLU7">
    <property type="interactions" value="481"/>
</dbReference>
<feature type="active site" description="Nucleophile" evidence="5">
    <location>
        <position position="10"/>
    </location>
</feature>
<reference evidence="7 8" key="1">
    <citation type="submission" date="2018-06" db="EMBL/GenBank/DDBJ databases">
        <title>Genomic Encyclopedia of Type Strains, Phase IV (KMG-IV): sequencing the most valuable type-strain genomes for metagenomic binning, comparative biology and taxonomic classification.</title>
        <authorList>
            <person name="Goeker M."/>
        </authorList>
    </citation>
    <scope>NUCLEOTIDE SEQUENCE [LARGE SCALE GENOMIC DNA]</scope>
    <source>
        <strain evidence="7 8">DSM 24032</strain>
    </source>
</reference>
<dbReference type="PANTHER" id="PTHR11717:SF7">
    <property type="entry name" value="LOW MOLECULAR WEIGHT PHOSPHOTYROSINE PROTEIN PHOSPHATASE"/>
    <property type="match status" value="1"/>
</dbReference>
<dbReference type="InterPro" id="IPR017867">
    <property type="entry name" value="Tyr_phospatase_low_mol_wt"/>
</dbReference>
<dbReference type="AlphaFoldDB" id="A0A395JLU7"/>
<keyword evidence="3" id="KW-0378">Hydrolase</keyword>